<dbReference type="AlphaFoldDB" id="A0A0D7ASN0"/>
<organism evidence="1 2">
    <name type="scientific">Cylindrobasidium torrendii FP15055 ss-10</name>
    <dbReference type="NCBI Taxonomy" id="1314674"/>
    <lineage>
        <taxon>Eukaryota</taxon>
        <taxon>Fungi</taxon>
        <taxon>Dikarya</taxon>
        <taxon>Basidiomycota</taxon>
        <taxon>Agaricomycotina</taxon>
        <taxon>Agaricomycetes</taxon>
        <taxon>Agaricomycetidae</taxon>
        <taxon>Agaricales</taxon>
        <taxon>Marasmiineae</taxon>
        <taxon>Physalacriaceae</taxon>
        <taxon>Cylindrobasidium</taxon>
    </lineage>
</organism>
<keyword evidence="2" id="KW-1185">Reference proteome</keyword>
<sequence>MKHFVFETVMPALMQEFDLDFPSQHLWAVGQKVYKIHTNKQRGFEDEARRQSLSHIRKVEVPMFIAQT</sequence>
<evidence type="ECO:0000313" key="1">
    <source>
        <dbReference type="EMBL" id="KIY61207.1"/>
    </source>
</evidence>
<dbReference type="EMBL" id="KN881012">
    <property type="protein sequence ID" value="KIY61207.1"/>
    <property type="molecule type" value="Genomic_DNA"/>
</dbReference>
<evidence type="ECO:0000313" key="2">
    <source>
        <dbReference type="Proteomes" id="UP000054007"/>
    </source>
</evidence>
<name>A0A0D7ASN0_9AGAR</name>
<accession>A0A0D7ASN0</accession>
<proteinExistence type="predicted"/>
<protein>
    <submittedName>
        <fullName evidence="1">Uncharacterized protein</fullName>
    </submittedName>
</protein>
<reference evidence="1 2" key="1">
    <citation type="journal article" date="2015" name="Fungal Genet. Biol.">
        <title>Evolution of novel wood decay mechanisms in Agaricales revealed by the genome sequences of Fistulina hepatica and Cylindrobasidium torrendii.</title>
        <authorList>
            <person name="Floudas D."/>
            <person name="Held B.W."/>
            <person name="Riley R."/>
            <person name="Nagy L.G."/>
            <person name="Koehler G."/>
            <person name="Ransdell A.S."/>
            <person name="Younus H."/>
            <person name="Chow J."/>
            <person name="Chiniquy J."/>
            <person name="Lipzen A."/>
            <person name="Tritt A."/>
            <person name="Sun H."/>
            <person name="Haridas S."/>
            <person name="LaButti K."/>
            <person name="Ohm R.A."/>
            <person name="Kues U."/>
            <person name="Blanchette R.A."/>
            <person name="Grigoriev I.V."/>
            <person name="Minto R.E."/>
            <person name="Hibbett D.S."/>
        </authorList>
    </citation>
    <scope>NUCLEOTIDE SEQUENCE [LARGE SCALE GENOMIC DNA]</scope>
    <source>
        <strain evidence="1 2">FP15055 ss-10</strain>
    </source>
</reference>
<gene>
    <name evidence="1" type="ORF">CYLTODRAFT_460051</name>
</gene>
<dbReference type="Proteomes" id="UP000054007">
    <property type="component" value="Unassembled WGS sequence"/>
</dbReference>